<evidence type="ECO:0000256" key="1">
    <source>
        <dbReference type="ARBA" id="ARBA00022598"/>
    </source>
</evidence>
<dbReference type="SUPFAM" id="SSF56801">
    <property type="entry name" value="Acetyl-CoA synthetase-like"/>
    <property type="match status" value="1"/>
</dbReference>
<organism evidence="5">
    <name type="scientific">marine metagenome</name>
    <dbReference type="NCBI Taxonomy" id="408172"/>
    <lineage>
        <taxon>unclassified sequences</taxon>
        <taxon>metagenomes</taxon>
        <taxon>ecological metagenomes</taxon>
    </lineage>
</organism>
<dbReference type="GO" id="GO:0004467">
    <property type="term" value="F:long-chain fatty acid-CoA ligase activity"/>
    <property type="evidence" value="ECO:0007669"/>
    <property type="project" value="TreeGrafter"/>
</dbReference>
<gene>
    <name evidence="5" type="ORF">METZ01_LOCUS225532</name>
</gene>
<sequence length="499" mass="53859">MSWKESGQWVTMTWSQYLGYTMSIAKAMIAMGFEAGDHSAIFSYNRAEWYASSHAAMFCGGANAGVYHTSSSEEVEHVIGNSDAKVVFLGGNPMDGGVTEKKCSYRLSRVLPNLDKVEKVVVMDGIDMPDDHRVVSWSDFIASGSGVPDSAVHERISAISGDDLACLVYTSGTSGPAKGVMTTHSNFAFELSAVSKLQSYNQGDGYVSWMPLPHTFGACLDLGGWPFFAFHMRVVDSPLHSVDYAKMCNPALFASVPRVYEKLASNLNAGLGGKIKLLGVPVLGGIIKKKARQAIGFGDVRFAITGAAPISDSIMELFHKLEIPLYSGFGLTETTAGHSLEHHSAHRLGSVGKGLEGTETKIADNGEIWIKGPHVMKGYYNDPEATAEVMEGDWFKTGDVGRLDEDGFLYITGRIKEIYVSSGGKNIPPLLVEETMKTIPLISQCMLIGDGRKYCSALMTLDVGAILRDKFGLDGATEVPKDPAKQLAKLSELGHDLSE</sequence>
<dbReference type="AlphaFoldDB" id="A0A382GBT0"/>
<dbReference type="GO" id="GO:0005783">
    <property type="term" value="C:endoplasmic reticulum"/>
    <property type="evidence" value="ECO:0007669"/>
    <property type="project" value="TreeGrafter"/>
</dbReference>
<dbReference type="PANTHER" id="PTHR43272">
    <property type="entry name" value="LONG-CHAIN-FATTY-ACID--COA LIGASE"/>
    <property type="match status" value="1"/>
</dbReference>
<accession>A0A382GBT0</accession>
<feature type="domain" description="AMP-dependent synthetase/ligase" evidence="4">
    <location>
        <begin position="8"/>
        <end position="380"/>
    </location>
</feature>
<evidence type="ECO:0000259" key="4">
    <source>
        <dbReference type="Pfam" id="PF00501"/>
    </source>
</evidence>
<name>A0A382GBT0_9ZZZZ</name>
<feature type="non-terminal residue" evidence="5">
    <location>
        <position position="499"/>
    </location>
</feature>
<evidence type="ECO:0000256" key="3">
    <source>
        <dbReference type="ARBA" id="ARBA00023098"/>
    </source>
</evidence>
<dbReference type="InterPro" id="IPR000873">
    <property type="entry name" value="AMP-dep_synth/lig_dom"/>
</dbReference>
<evidence type="ECO:0000313" key="5">
    <source>
        <dbReference type="EMBL" id="SVB72678.1"/>
    </source>
</evidence>
<reference evidence="5" key="1">
    <citation type="submission" date="2018-05" db="EMBL/GenBank/DDBJ databases">
        <authorList>
            <person name="Lanie J.A."/>
            <person name="Ng W.-L."/>
            <person name="Kazmierczak K.M."/>
            <person name="Andrzejewski T.M."/>
            <person name="Davidsen T.M."/>
            <person name="Wayne K.J."/>
            <person name="Tettelin H."/>
            <person name="Glass J.I."/>
            <person name="Rusch D."/>
            <person name="Podicherti R."/>
            <person name="Tsui H.-C.T."/>
            <person name="Winkler M.E."/>
        </authorList>
    </citation>
    <scope>NUCLEOTIDE SEQUENCE</scope>
</reference>
<keyword evidence="2" id="KW-0276">Fatty acid metabolism</keyword>
<evidence type="ECO:0000256" key="2">
    <source>
        <dbReference type="ARBA" id="ARBA00022832"/>
    </source>
</evidence>
<protein>
    <recommendedName>
        <fullName evidence="4">AMP-dependent synthetase/ligase domain-containing protein</fullName>
    </recommendedName>
</protein>
<dbReference type="Gene3D" id="3.40.50.12780">
    <property type="entry name" value="N-terminal domain of ligase-like"/>
    <property type="match status" value="1"/>
</dbReference>
<keyword evidence="3" id="KW-0443">Lipid metabolism</keyword>
<dbReference type="PANTHER" id="PTHR43272:SF32">
    <property type="entry name" value="AMP-DEPENDENT SYNTHETASE_LIGASE DOMAIN-CONTAINING PROTEIN"/>
    <property type="match status" value="1"/>
</dbReference>
<dbReference type="Pfam" id="PF00501">
    <property type="entry name" value="AMP-binding"/>
    <property type="match status" value="1"/>
</dbReference>
<dbReference type="PROSITE" id="PS00455">
    <property type="entry name" value="AMP_BINDING"/>
    <property type="match status" value="1"/>
</dbReference>
<dbReference type="EMBL" id="UINC01054680">
    <property type="protein sequence ID" value="SVB72678.1"/>
    <property type="molecule type" value="Genomic_DNA"/>
</dbReference>
<keyword evidence="1" id="KW-0436">Ligase</keyword>
<dbReference type="GO" id="GO:0016020">
    <property type="term" value="C:membrane"/>
    <property type="evidence" value="ECO:0007669"/>
    <property type="project" value="TreeGrafter"/>
</dbReference>
<proteinExistence type="predicted"/>
<dbReference type="InterPro" id="IPR042099">
    <property type="entry name" value="ANL_N_sf"/>
</dbReference>
<dbReference type="InterPro" id="IPR020845">
    <property type="entry name" value="AMP-binding_CS"/>
</dbReference>